<organism evidence="2 3">
    <name type="scientific">Desulfosporosinus fructosivorans</name>
    <dbReference type="NCBI Taxonomy" id="2018669"/>
    <lineage>
        <taxon>Bacteria</taxon>
        <taxon>Bacillati</taxon>
        <taxon>Bacillota</taxon>
        <taxon>Clostridia</taxon>
        <taxon>Eubacteriales</taxon>
        <taxon>Desulfitobacteriaceae</taxon>
        <taxon>Desulfosporosinus</taxon>
    </lineage>
</organism>
<dbReference type="EMBL" id="SPQQ01000006">
    <property type="protein sequence ID" value="TGE37083.1"/>
    <property type="molecule type" value="Genomic_DNA"/>
</dbReference>
<reference evidence="2 3" key="1">
    <citation type="submission" date="2019-03" db="EMBL/GenBank/DDBJ databases">
        <title>Draft Genome Sequence of Desulfosporosinus fructosivorans Strain 63.6F, Isolated from Marine Sediment in the Baltic Sea.</title>
        <authorList>
            <person name="Hausmann B."/>
            <person name="Vandieken V."/>
            <person name="Pjevac P."/>
            <person name="Schreck K."/>
            <person name="Herbold C.W."/>
            <person name="Loy A."/>
        </authorList>
    </citation>
    <scope>NUCLEOTIDE SEQUENCE [LARGE SCALE GENOMIC DNA]</scope>
    <source>
        <strain evidence="2 3">63.6F</strain>
    </source>
</reference>
<evidence type="ECO:0000259" key="1">
    <source>
        <dbReference type="Pfam" id="PF12728"/>
    </source>
</evidence>
<dbReference type="GO" id="GO:0003677">
    <property type="term" value="F:DNA binding"/>
    <property type="evidence" value="ECO:0007669"/>
    <property type="project" value="UniProtKB-KW"/>
</dbReference>
<keyword evidence="2" id="KW-0238">DNA-binding</keyword>
<evidence type="ECO:0000313" key="2">
    <source>
        <dbReference type="EMBL" id="TGE37083.1"/>
    </source>
</evidence>
<sequence>MRVEEASTLMNKDDLPEILTAQHIATYLGISRRRVYELFQTFSSAGGIPNFDIGASKRVEKKDFFAWIDARKQEKTLSNSG</sequence>
<accession>A0A4Z0R4I7</accession>
<dbReference type="Pfam" id="PF12728">
    <property type="entry name" value="HTH_17"/>
    <property type="match status" value="1"/>
</dbReference>
<dbReference type="OrthoDB" id="122388at2"/>
<dbReference type="InterPro" id="IPR041657">
    <property type="entry name" value="HTH_17"/>
</dbReference>
<protein>
    <submittedName>
        <fullName evidence="2">DNA-binding protein</fullName>
    </submittedName>
</protein>
<proteinExistence type="predicted"/>
<dbReference type="AlphaFoldDB" id="A0A4Z0R4I7"/>
<evidence type="ECO:0000313" key="3">
    <source>
        <dbReference type="Proteomes" id="UP000298460"/>
    </source>
</evidence>
<name>A0A4Z0R4I7_9FIRM</name>
<feature type="domain" description="Helix-turn-helix" evidence="1">
    <location>
        <begin position="19"/>
        <end position="71"/>
    </location>
</feature>
<dbReference type="Proteomes" id="UP000298460">
    <property type="component" value="Unassembled WGS sequence"/>
</dbReference>
<keyword evidence="3" id="KW-1185">Reference proteome</keyword>
<gene>
    <name evidence="2" type="ORF">E4K67_17265</name>
</gene>
<comment type="caution">
    <text evidence="2">The sequence shown here is derived from an EMBL/GenBank/DDBJ whole genome shotgun (WGS) entry which is preliminary data.</text>
</comment>